<proteinExistence type="predicted"/>
<dbReference type="PANTHER" id="PTHR45125">
    <property type="entry name" value="F21J9.4-RELATED"/>
    <property type="match status" value="1"/>
</dbReference>
<name>A0AAV6JL14_9ERIC</name>
<evidence type="ECO:0000313" key="4">
    <source>
        <dbReference type="EMBL" id="KAG5541388.1"/>
    </source>
</evidence>
<evidence type="ECO:0000256" key="2">
    <source>
        <dbReference type="SAM" id="MobiDB-lite"/>
    </source>
</evidence>
<feature type="coiled-coil region" evidence="1">
    <location>
        <begin position="224"/>
        <end position="268"/>
    </location>
</feature>
<feature type="region of interest" description="Disordered" evidence="2">
    <location>
        <begin position="147"/>
        <end position="212"/>
    </location>
</feature>
<evidence type="ECO:0000256" key="1">
    <source>
        <dbReference type="SAM" id="Coils"/>
    </source>
</evidence>
<feature type="compositionally biased region" description="Basic and acidic residues" evidence="2">
    <location>
        <begin position="190"/>
        <end position="212"/>
    </location>
</feature>
<accession>A0AAV6JL14</accession>
<dbReference type="Proteomes" id="UP000823749">
    <property type="component" value="Chromosome 7"/>
</dbReference>
<dbReference type="PANTHER" id="PTHR45125:SF51">
    <property type="entry name" value="F21J9.4-RELATED"/>
    <property type="match status" value="1"/>
</dbReference>
<feature type="domain" description="No apical meristem-associated C-terminal" evidence="3">
    <location>
        <begin position="125"/>
        <end position="294"/>
    </location>
</feature>
<dbReference type="EMBL" id="JACTNZ010000007">
    <property type="protein sequence ID" value="KAG5541388.1"/>
    <property type="molecule type" value="Genomic_DNA"/>
</dbReference>
<evidence type="ECO:0000259" key="3">
    <source>
        <dbReference type="Pfam" id="PF14303"/>
    </source>
</evidence>
<gene>
    <name evidence="4" type="ORF">RHGRI_021280</name>
</gene>
<dbReference type="InterPro" id="IPR029466">
    <property type="entry name" value="NAM-associated_C"/>
</dbReference>
<dbReference type="Pfam" id="PF14303">
    <property type="entry name" value="NAM-associated"/>
    <property type="match status" value="1"/>
</dbReference>
<protein>
    <recommendedName>
        <fullName evidence="3">No apical meristem-associated C-terminal domain-containing protein</fullName>
    </recommendedName>
</protein>
<dbReference type="AlphaFoldDB" id="A0AAV6JL14"/>
<evidence type="ECO:0000313" key="5">
    <source>
        <dbReference type="Proteomes" id="UP000823749"/>
    </source>
</evidence>
<comment type="caution">
    <text evidence="4">The sequence shown here is derived from an EMBL/GenBank/DDBJ whole genome shotgun (WGS) entry which is preliminary data.</text>
</comment>
<sequence length="306" mass="35328">MSVDQSVSYFNPTKIIVTTTEPSFTSGEDVAICEAFLSALEDLRDGNLQSQSNLCNAIFEKFVASTKNESRSQDSIRTRWEKIMTRCFKFHAYFTRIRHECQKGLTESQMAHQAKFLYVEYERHPFDMDHCWKILQHRIRWEDMADTKRPNTPTKATDSGSQLSGVSQLVDVPSPSQESEQKTCRGCSHSPDDERSGGREAEKERPRGKAKAVEVETSHIDDFIDQLNKQARKAEARKDQLEEKRLRLAKKMQEIEDKQVAAKQQERDDAIMFMDTSKMDPQAQLYWAMRKDEIISKAFNRLNISG</sequence>
<organism evidence="4 5">
    <name type="scientific">Rhododendron griersonianum</name>
    <dbReference type="NCBI Taxonomy" id="479676"/>
    <lineage>
        <taxon>Eukaryota</taxon>
        <taxon>Viridiplantae</taxon>
        <taxon>Streptophyta</taxon>
        <taxon>Embryophyta</taxon>
        <taxon>Tracheophyta</taxon>
        <taxon>Spermatophyta</taxon>
        <taxon>Magnoliopsida</taxon>
        <taxon>eudicotyledons</taxon>
        <taxon>Gunneridae</taxon>
        <taxon>Pentapetalae</taxon>
        <taxon>asterids</taxon>
        <taxon>Ericales</taxon>
        <taxon>Ericaceae</taxon>
        <taxon>Ericoideae</taxon>
        <taxon>Rhodoreae</taxon>
        <taxon>Rhododendron</taxon>
    </lineage>
</organism>
<feature type="compositionally biased region" description="Polar residues" evidence="2">
    <location>
        <begin position="150"/>
        <end position="167"/>
    </location>
</feature>
<reference evidence="4" key="1">
    <citation type="submission" date="2020-08" db="EMBL/GenBank/DDBJ databases">
        <title>Plant Genome Project.</title>
        <authorList>
            <person name="Zhang R.-G."/>
        </authorList>
    </citation>
    <scope>NUCLEOTIDE SEQUENCE</scope>
    <source>
        <strain evidence="4">WSP0</strain>
        <tissue evidence="4">Leaf</tissue>
    </source>
</reference>
<keyword evidence="5" id="KW-1185">Reference proteome</keyword>
<keyword evidence="1" id="KW-0175">Coiled coil</keyword>